<keyword evidence="2 7" id="KW-0489">Methyltransferase</keyword>
<dbReference type="AlphaFoldDB" id="A0A7L9FFC5"/>
<evidence type="ECO:0000256" key="3">
    <source>
        <dbReference type="ARBA" id="ARBA00022679"/>
    </source>
</evidence>
<accession>A0A7L9FFC5</accession>
<evidence type="ECO:0000256" key="4">
    <source>
        <dbReference type="ARBA" id="ARBA00022691"/>
    </source>
</evidence>
<comment type="catalytic activity">
    <reaction evidence="7">
        <text>4-demethyl-7-[(3S)-3-amino-3-carboxypropyl]wyosine(37) in tRNA(Phe) + S-adenosyl-L-methionine = 7-[(3S)-3-amino-3-carboxypropyl]wyosine(37) in tRNA(Phe) + S-adenosyl-L-homocysteine + H(+)</text>
        <dbReference type="Rhea" id="RHEA:36635"/>
        <dbReference type="Rhea" id="RHEA-COMP:10378"/>
        <dbReference type="Rhea" id="RHEA-COMP:10379"/>
        <dbReference type="ChEBI" id="CHEBI:15378"/>
        <dbReference type="ChEBI" id="CHEBI:57856"/>
        <dbReference type="ChEBI" id="CHEBI:59789"/>
        <dbReference type="ChEBI" id="CHEBI:73543"/>
        <dbReference type="ChEBI" id="CHEBI:73550"/>
        <dbReference type="EC" id="2.1.1.282"/>
    </reaction>
</comment>
<dbReference type="GeneID" id="59149614"/>
<dbReference type="RefSeq" id="WP_192818452.1">
    <property type="nucleotide sequence ID" value="NZ_CP062310.1"/>
</dbReference>
<dbReference type="InterPro" id="IPR036602">
    <property type="entry name" value="tRNA_yW-synthesising-like_sf"/>
</dbReference>
<evidence type="ECO:0000259" key="8">
    <source>
        <dbReference type="Pfam" id="PF02676"/>
    </source>
</evidence>
<dbReference type="EC" id="2.1.1.282" evidence="7"/>
<dbReference type="GO" id="GO:0030488">
    <property type="term" value="P:tRNA methylation"/>
    <property type="evidence" value="ECO:0007669"/>
    <property type="project" value="InterPro"/>
</dbReference>
<dbReference type="Proteomes" id="UP000594121">
    <property type="component" value="Chromosome"/>
</dbReference>
<evidence type="ECO:0000256" key="6">
    <source>
        <dbReference type="ARBA" id="ARBA00030554"/>
    </source>
</evidence>
<name>A0A7L9FFC5_9CREN</name>
<organism evidence="9 10">
    <name type="scientific">Infirmifilum lucidum</name>
    <dbReference type="NCBI Taxonomy" id="2776706"/>
    <lineage>
        <taxon>Archaea</taxon>
        <taxon>Thermoproteota</taxon>
        <taxon>Thermoprotei</taxon>
        <taxon>Thermofilales</taxon>
        <taxon>Thermofilaceae</taxon>
        <taxon>Infirmifilum</taxon>
    </lineage>
</organism>
<dbReference type="InParanoid" id="A0A7L9FFC5"/>
<keyword evidence="10" id="KW-1185">Reference proteome</keyword>
<keyword evidence="5 7" id="KW-0819">tRNA processing</keyword>
<comment type="similarity">
    <text evidence="1 7">Belongs to the TYW3 family.</text>
</comment>
<evidence type="ECO:0000256" key="2">
    <source>
        <dbReference type="ARBA" id="ARBA00022603"/>
    </source>
</evidence>
<comment type="function">
    <text evidence="7">S-adenosyl-L-methionine-dependent methyltransferase that acts as a component of the wyosine derivatives biosynthesis pathway. Probably methylates N-4 position of wybutosine-86 to produce wybutosine-72.</text>
</comment>
<reference evidence="9 10" key="1">
    <citation type="submission" date="2020-10" db="EMBL/GenBank/DDBJ databases">
        <title>Thermofilum lucidum 3507LT sp. nov. a novel member of Thermofilaceae family isolated from Chile hot spring, and proposal of description order Thermofilales.</title>
        <authorList>
            <person name="Zayulina K.S."/>
            <person name="Elcheninov A.G."/>
            <person name="Toshchakov S.V."/>
            <person name="Kublanov I.V."/>
        </authorList>
    </citation>
    <scope>NUCLEOTIDE SEQUENCE [LARGE SCALE GENOMIC DNA]</scope>
    <source>
        <strain evidence="9 10">3507LT</strain>
    </source>
</reference>
<dbReference type="NCBIfam" id="NF003267">
    <property type="entry name" value="PRK04235.1-6"/>
    <property type="match status" value="1"/>
</dbReference>
<evidence type="ECO:0000256" key="1">
    <source>
        <dbReference type="ARBA" id="ARBA00008569"/>
    </source>
</evidence>
<sequence length="198" mass="22176">MTAPREEKWDALRRKALAQLENHKLEGRVDADIVWLLDLINSSPNYYTTSSCSGRIQVVAGRHPGEKGKLRVLAKWHRTITPEDLWVVMDATDEDSVWLSVHPPIIHVVARDMNSARRLLVTARNSGFKHSGIQGLGRRIVIEVMSMEKIEAPLRLGGVEVIAPEKYPLLVSAANELLLRGKSRLNRLAEAFTRSGTV</sequence>
<proteinExistence type="inferred from homology"/>
<dbReference type="Gene3D" id="3.30.1960.10">
    <property type="entry name" value="tRNA wybutosine-synthesizing-like"/>
    <property type="match status" value="1"/>
</dbReference>
<dbReference type="PANTHER" id="PTHR48418:SF1">
    <property type="entry name" value="TRNA WYBUTOSINE-SYNTHESIZING PROTEIN 3"/>
    <property type="match status" value="1"/>
</dbReference>
<evidence type="ECO:0000256" key="7">
    <source>
        <dbReference type="HAMAP-Rule" id="MF_00266"/>
    </source>
</evidence>
<dbReference type="GO" id="GO:0031591">
    <property type="term" value="P:wybutosine biosynthetic process"/>
    <property type="evidence" value="ECO:0007669"/>
    <property type="project" value="InterPro"/>
</dbReference>
<dbReference type="HAMAP" id="MF_00266">
    <property type="entry name" value="TYW3_archaea"/>
    <property type="match status" value="1"/>
</dbReference>
<protein>
    <recommendedName>
        <fullName evidence="6 7">tRNA(Phe) 7-((3-amino-3-carboxypropyl)-4-demethylwyosine(37)-N(4))-methyltransferase</fullName>
        <ecNumber evidence="7">2.1.1.282</ecNumber>
    </recommendedName>
    <alternativeName>
        <fullName evidence="7">tRNA wyosine derivatives biosynthesis protein Taw3</fullName>
    </alternativeName>
</protein>
<dbReference type="Pfam" id="PF02676">
    <property type="entry name" value="TYW3"/>
    <property type="match status" value="1"/>
</dbReference>
<evidence type="ECO:0000313" key="9">
    <source>
        <dbReference type="EMBL" id="QOJ78480.1"/>
    </source>
</evidence>
<keyword evidence="3 7" id="KW-0808">Transferase</keyword>
<feature type="domain" description="tRNA wybutosine-synthesizing protein" evidence="8">
    <location>
        <begin position="13"/>
        <end position="193"/>
    </location>
</feature>
<dbReference type="InterPro" id="IPR022908">
    <property type="entry name" value="Taw3"/>
</dbReference>
<dbReference type="GO" id="GO:0008175">
    <property type="term" value="F:tRNA methyltransferase activity"/>
    <property type="evidence" value="ECO:0007669"/>
    <property type="project" value="InterPro"/>
</dbReference>
<dbReference type="PANTHER" id="PTHR48418">
    <property type="entry name" value="TRNA WYBUTOSINE-SYNTHESIZING PROTEIN 3"/>
    <property type="match status" value="1"/>
</dbReference>
<dbReference type="FunCoup" id="A0A7L9FFC5">
    <property type="interactions" value="57"/>
</dbReference>
<keyword evidence="4 7" id="KW-0949">S-adenosyl-L-methionine</keyword>
<evidence type="ECO:0000256" key="5">
    <source>
        <dbReference type="ARBA" id="ARBA00022694"/>
    </source>
</evidence>
<dbReference type="EMBL" id="CP062310">
    <property type="protein sequence ID" value="QOJ78480.1"/>
    <property type="molecule type" value="Genomic_DNA"/>
</dbReference>
<evidence type="ECO:0000313" key="10">
    <source>
        <dbReference type="Proteomes" id="UP000594121"/>
    </source>
</evidence>
<gene>
    <name evidence="7" type="primary">taw3</name>
    <name evidence="9" type="ORF">IG193_06920</name>
</gene>
<dbReference type="SUPFAM" id="SSF111278">
    <property type="entry name" value="SSo0622-like"/>
    <property type="match status" value="1"/>
</dbReference>
<dbReference type="InterPro" id="IPR003827">
    <property type="entry name" value="tRNA_yW-synthesising"/>
</dbReference>
<dbReference type="KEGG" id="thel:IG193_06920"/>